<dbReference type="Proteomes" id="UP000266649">
    <property type="component" value="Unassembled WGS sequence"/>
</dbReference>
<dbReference type="EMBL" id="QXXQ01000005">
    <property type="protein sequence ID" value="RID91873.1"/>
    <property type="molecule type" value="Genomic_DNA"/>
</dbReference>
<proteinExistence type="predicted"/>
<evidence type="ECO:0000313" key="3">
    <source>
        <dbReference type="Proteomes" id="UP000266649"/>
    </source>
</evidence>
<accession>A0A398BX42</accession>
<sequence length="94" mass="9904">MIDEALRNAAKWGDLNYVSLAFCVADGLFEASYRGTRDKDFRVVRHADPATALAMALTAKRAATVAAPTKPAPPLARPAVTTRASGGAFDDLLG</sequence>
<dbReference type="RefSeq" id="WP_119134934.1">
    <property type="nucleotide sequence ID" value="NZ_QXXQ01000005.1"/>
</dbReference>
<evidence type="ECO:0000313" key="2">
    <source>
        <dbReference type="EMBL" id="RID91873.1"/>
    </source>
</evidence>
<name>A0A398BX42_9RHOB</name>
<reference evidence="2 3" key="1">
    <citation type="submission" date="2018-09" db="EMBL/GenBank/DDBJ databases">
        <title>Gemmobacter lutimaris sp. nov., a marine bacterium isolated from tidal flat.</title>
        <authorList>
            <person name="Lee D.W."/>
            <person name="Yoo Y."/>
            <person name="Kim J.-J."/>
            <person name="Kim B.S."/>
        </authorList>
    </citation>
    <scope>NUCLEOTIDE SEQUENCE [LARGE SCALE GENOMIC DNA]</scope>
    <source>
        <strain evidence="2 3">YJ-T1-11</strain>
    </source>
</reference>
<gene>
    <name evidence="2" type="ORF">D2N39_11590</name>
</gene>
<evidence type="ECO:0000256" key="1">
    <source>
        <dbReference type="SAM" id="MobiDB-lite"/>
    </source>
</evidence>
<protein>
    <submittedName>
        <fullName evidence="2">Uncharacterized protein</fullName>
    </submittedName>
</protein>
<keyword evidence="3" id="KW-1185">Reference proteome</keyword>
<feature type="region of interest" description="Disordered" evidence="1">
    <location>
        <begin position="65"/>
        <end position="94"/>
    </location>
</feature>
<dbReference type="AlphaFoldDB" id="A0A398BX42"/>
<comment type="caution">
    <text evidence="2">The sequence shown here is derived from an EMBL/GenBank/DDBJ whole genome shotgun (WGS) entry which is preliminary data.</text>
</comment>
<organism evidence="2 3">
    <name type="scientific">Gemmobacter lutimaris</name>
    <dbReference type="NCBI Taxonomy" id="2306023"/>
    <lineage>
        <taxon>Bacteria</taxon>
        <taxon>Pseudomonadati</taxon>
        <taxon>Pseudomonadota</taxon>
        <taxon>Alphaproteobacteria</taxon>
        <taxon>Rhodobacterales</taxon>
        <taxon>Paracoccaceae</taxon>
        <taxon>Gemmobacter</taxon>
    </lineage>
</organism>